<dbReference type="InterPro" id="IPR029066">
    <property type="entry name" value="PLP-binding_barrel"/>
</dbReference>
<accession>A0A0L1JDZ9</accession>
<evidence type="ECO:0000313" key="12">
    <source>
        <dbReference type="EMBL" id="KNG89658.1"/>
    </source>
</evidence>
<dbReference type="Proteomes" id="UP000037505">
    <property type="component" value="Unassembled WGS sequence"/>
</dbReference>
<dbReference type="InterPro" id="IPR002433">
    <property type="entry name" value="Orn_de-COase"/>
</dbReference>
<name>A0A0L1JDZ9_ASPN3</name>
<dbReference type="Gene3D" id="3.20.20.10">
    <property type="entry name" value="Alanine racemase"/>
    <property type="match status" value="1"/>
</dbReference>
<keyword evidence="4 10" id="KW-0663">Pyridoxal phosphate</keyword>
<feature type="active site" description="Proton donor" evidence="10">
    <location>
        <position position="346"/>
    </location>
</feature>
<dbReference type="PROSITE" id="PS00879">
    <property type="entry name" value="ODR_DC_2_2"/>
    <property type="match status" value="1"/>
</dbReference>
<dbReference type="InterPro" id="IPR022644">
    <property type="entry name" value="De-COase2_N"/>
</dbReference>
<keyword evidence="5" id="KW-0456">Lyase</keyword>
<dbReference type="FunFam" id="3.20.20.10:FF:000005">
    <property type="entry name" value="Ornithine decarboxylase"/>
    <property type="match status" value="1"/>
</dbReference>
<dbReference type="EC" id="4.1.1.17" evidence="7"/>
<comment type="cofactor">
    <cofactor evidence="1 10">
        <name>pyridoxal 5'-phosphate</name>
        <dbReference type="ChEBI" id="CHEBI:597326"/>
    </cofactor>
</comment>
<dbReference type="GO" id="GO:0033387">
    <property type="term" value="P:putrescine biosynthetic process from arginine, via ornithine"/>
    <property type="evidence" value="ECO:0007669"/>
    <property type="project" value="TreeGrafter"/>
</dbReference>
<dbReference type="GeneID" id="26804098"/>
<dbReference type="GO" id="GO:0005737">
    <property type="term" value="C:cytoplasm"/>
    <property type="evidence" value="ECO:0007669"/>
    <property type="project" value="TreeGrafter"/>
</dbReference>
<comment type="catalytic activity">
    <reaction evidence="9">
        <text>L-ornithine + H(+) = putrescine + CO2</text>
        <dbReference type="Rhea" id="RHEA:22964"/>
        <dbReference type="ChEBI" id="CHEBI:15378"/>
        <dbReference type="ChEBI" id="CHEBI:16526"/>
        <dbReference type="ChEBI" id="CHEBI:46911"/>
        <dbReference type="ChEBI" id="CHEBI:326268"/>
        <dbReference type="EC" id="4.1.1.17"/>
    </reaction>
</comment>
<evidence type="ECO:0000259" key="11">
    <source>
        <dbReference type="Pfam" id="PF02784"/>
    </source>
</evidence>
<evidence type="ECO:0000256" key="9">
    <source>
        <dbReference type="ARBA" id="ARBA00049127"/>
    </source>
</evidence>
<feature type="domain" description="Orn/DAP/Arg decarboxylase 2 N-terminal" evidence="11">
    <location>
        <begin position="42"/>
        <end position="270"/>
    </location>
</feature>
<evidence type="ECO:0000313" key="13">
    <source>
        <dbReference type="Proteomes" id="UP000037505"/>
    </source>
</evidence>
<dbReference type="InterPro" id="IPR022657">
    <property type="entry name" value="De-COase2_CS"/>
</dbReference>
<dbReference type="Gene3D" id="2.40.37.10">
    <property type="entry name" value="Lyase, Ornithine Decarboxylase, Chain A, domain 1"/>
    <property type="match status" value="1"/>
</dbReference>
<keyword evidence="3" id="KW-0210">Decarboxylase</keyword>
<sequence>MPKTEDDLRSEQLVNLAIEFQTQRINSRVPDVEDNPFFVADLGQVTRQHRGWKLNLPNVQPFYAVKCNSDALLLRSLAELGTGFDCASIEEMRAVLALGVDPSRIIFANPCKPAAALNYARQAGIVTTVFDNLDELETIHAYMPRAQLLLRIYANDVSALINFGDKFGAPAGMTRALLKRSKELGLDVVGVSFHVGTGANDLNSFRKAIRDARQVFDQAEALGFKMRIVDIGGGFQDKNFGEIARTIRDSLADNYPSTTRFIAEPGRFYTRSAYTLVCRVISRRRQIREVCKDQPDMLYQNDGLYGNFMNCLMEKEIFHPILIPDDSVLGDREVGPHRYTIWGPTCDGSDYVVRDTTLRCEAKVRDWLVYKNMGAYTNATATRFNGFSSNLLTLYVDSELCGKFEPQIYG</sequence>
<evidence type="ECO:0000256" key="10">
    <source>
        <dbReference type="PIRSR" id="PIRSR600183-50"/>
    </source>
</evidence>
<dbReference type="CDD" id="cd00622">
    <property type="entry name" value="PLPDE_III_ODC"/>
    <property type="match status" value="1"/>
</dbReference>
<dbReference type="InterPro" id="IPR022653">
    <property type="entry name" value="De-COase2_pyr-phos_BS"/>
</dbReference>
<dbReference type="SUPFAM" id="SSF50621">
    <property type="entry name" value="Alanine racemase C-terminal domain-like"/>
    <property type="match status" value="1"/>
</dbReference>
<dbReference type="AlphaFoldDB" id="A0A0L1JDZ9"/>
<comment type="pathway">
    <text evidence="6">Amine and polyamine biosynthesis; putrescine biosynthesis via L-ornithine pathway; putrescine from L-ornithine: step 1/1.</text>
</comment>
<dbReference type="PRINTS" id="PR01182">
    <property type="entry name" value="ORNDCRBXLASE"/>
</dbReference>
<dbReference type="STRING" id="1509407.A0A0L1JDZ9"/>
<proteinExistence type="inferred from homology"/>
<dbReference type="PROSITE" id="PS00878">
    <property type="entry name" value="ODR_DC_2_1"/>
    <property type="match status" value="1"/>
</dbReference>
<evidence type="ECO:0000256" key="2">
    <source>
        <dbReference type="ARBA" id="ARBA00008872"/>
    </source>
</evidence>
<evidence type="ECO:0000256" key="8">
    <source>
        <dbReference type="ARBA" id="ARBA00046672"/>
    </source>
</evidence>
<evidence type="ECO:0000256" key="4">
    <source>
        <dbReference type="ARBA" id="ARBA00022898"/>
    </source>
</evidence>
<dbReference type="PRINTS" id="PR01179">
    <property type="entry name" value="ODADCRBXLASE"/>
</dbReference>
<dbReference type="OrthoDB" id="5034579at2759"/>
<dbReference type="RefSeq" id="XP_015410581.1">
    <property type="nucleotide sequence ID" value="XM_015547551.1"/>
</dbReference>
<dbReference type="GO" id="GO:0004586">
    <property type="term" value="F:ornithine decarboxylase activity"/>
    <property type="evidence" value="ECO:0007669"/>
    <property type="project" value="UniProtKB-EC"/>
</dbReference>
<evidence type="ECO:0000256" key="3">
    <source>
        <dbReference type="ARBA" id="ARBA00022793"/>
    </source>
</evidence>
<dbReference type="PANTHER" id="PTHR11482">
    <property type="entry name" value="ARGININE/DIAMINOPIMELATE/ORNITHINE DECARBOXYLASE"/>
    <property type="match status" value="1"/>
</dbReference>
<evidence type="ECO:0000256" key="6">
    <source>
        <dbReference type="ARBA" id="ARBA00034115"/>
    </source>
</evidence>
<dbReference type="PANTHER" id="PTHR11482:SF6">
    <property type="entry name" value="ORNITHINE DECARBOXYLASE 1-RELATED"/>
    <property type="match status" value="1"/>
</dbReference>
<keyword evidence="13" id="KW-1185">Reference proteome</keyword>
<dbReference type="EMBL" id="JNOM01000026">
    <property type="protein sequence ID" value="KNG89658.1"/>
    <property type="molecule type" value="Genomic_DNA"/>
</dbReference>
<feature type="modified residue" description="N6-(pyridoxal phosphate)lysine" evidence="10">
    <location>
        <position position="66"/>
    </location>
</feature>
<dbReference type="InterPro" id="IPR000183">
    <property type="entry name" value="Orn/DAP/Arg_de-COase"/>
</dbReference>
<organism evidence="12 13">
    <name type="scientific">Aspergillus nomiae NRRL (strain ATCC 15546 / NRRL 13137 / CBS 260.88 / M93)</name>
    <dbReference type="NCBI Taxonomy" id="1509407"/>
    <lineage>
        <taxon>Eukaryota</taxon>
        <taxon>Fungi</taxon>
        <taxon>Dikarya</taxon>
        <taxon>Ascomycota</taxon>
        <taxon>Pezizomycotina</taxon>
        <taxon>Eurotiomycetes</taxon>
        <taxon>Eurotiomycetidae</taxon>
        <taxon>Eurotiales</taxon>
        <taxon>Aspergillaceae</taxon>
        <taxon>Aspergillus</taxon>
        <taxon>Aspergillus subgen. Circumdati</taxon>
    </lineage>
</organism>
<comment type="similarity">
    <text evidence="2">Belongs to the Orn/Lys/Arg decarboxylase class-II family.</text>
</comment>
<gene>
    <name evidence="12" type="ORF">ANOM_002294</name>
</gene>
<dbReference type="InterPro" id="IPR009006">
    <property type="entry name" value="Ala_racemase/Decarboxylase_C"/>
</dbReference>
<comment type="subunit">
    <text evidence="8">Homodimer. Only the dimer is catalytically active, as the active sites are constructed of residues from both monomers.</text>
</comment>
<evidence type="ECO:0000256" key="1">
    <source>
        <dbReference type="ARBA" id="ARBA00001933"/>
    </source>
</evidence>
<dbReference type="Pfam" id="PF02784">
    <property type="entry name" value="Orn_Arg_deC_N"/>
    <property type="match status" value="1"/>
</dbReference>
<evidence type="ECO:0000256" key="7">
    <source>
        <dbReference type="ARBA" id="ARBA00034138"/>
    </source>
</evidence>
<protein>
    <recommendedName>
        <fullName evidence="7">ornithine decarboxylase</fullName>
        <ecNumber evidence="7">4.1.1.17</ecNumber>
    </recommendedName>
</protein>
<comment type="caution">
    <text evidence="12">The sequence shown here is derived from an EMBL/GenBank/DDBJ whole genome shotgun (WGS) entry which is preliminary data.</text>
</comment>
<dbReference type="SUPFAM" id="SSF51419">
    <property type="entry name" value="PLP-binding barrel"/>
    <property type="match status" value="1"/>
</dbReference>
<evidence type="ECO:0000256" key="5">
    <source>
        <dbReference type="ARBA" id="ARBA00023239"/>
    </source>
</evidence>
<reference evidence="12 13" key="1">
    <citation type="submission" date="2014-06" db="EMBL/GenBank/DDBJ databases">
        <title>The Genome of the Aflatoxigenic Filamentous Fungus Aspergillus nomius.</title>
        <authorList>
            <person name="Moore M.G."/>
            <person name="Shannon B.M."/>
            <person name="Brian M.M."/>
        </authorList>
    </citation>
    <scope>NUCLEOTIDE SEQUENCE [LARGE SCALE GENOMIC DNA]</scope>
    <source>
        <strain evidence="12 13">NRRL 13137</strain>
    </source>
</reference>